<evidence type="ECO:0000259" key="1">
    <source>
        <dbReference type="PROSITE" id="PS00028"/>
    </source>
</evidence>
<reference evidence="2" key="1">
    <citation type="journal article" date="2020" name="mSystems">
        <title>Genome- and Community-Level Interaction Insights into Carbon Utilization and Element Cycling Functions of Hydrothermarchaeota in Hydrothermal Sediment.</title>
        <authorList>
            <person name="Zhou Z."/>
            <person name="Liu Y."/>
            <person name="Xu W."/>
            <person name="Pan J."/>
            <person name="Luo Z.H."/>
            <person name="Li M."/>
        </authorList>
    </citation>
    <scope>NUCLEOTIDE SEQUENCE [LARGE SCALE GENOMIC DNA]</scope>
    <source>
        <strain evidence="2">SpSt-658</strain>
    </source>
</reference>
<name>A0A7C4D1E4_9CREN</name>
<organism evidence="2">
    <name type="scientific">Ignisphaera aggregans</name>
    <dbReference type="NCBI Taxonomy" id="334771"/>
    <lineage>
        <taxon>Archaea</taxon>
        <taxon>Thermoproteota</taxon>
        <taxon>Thermoprotei</taxon>
        <taxon>Desulfurococcales</taxon>
        <taxon>Desulfurococcaceae</taxon>
        <taxon>Ignisphaera</taxon>
    </lineage>
</organism>
<dbReference type="InterPro" id="IPR013087">
    <property type="entry name" value="Znf_C2H2_type"/>
</dbReference>
<proteinExistence type="predicted"/>
<gene>
    <name evidence="2" type="ORF">ENU31_01035</name>
</gene>
<feature type="domain" description="C2H2-type" evidence="1">
    <location>
        <begin position="44"/>
        <end position="65"/>
    </location>
</feature>
<dbReference type="PROSITE" id="PS00028">
    <property type="entry name" value="ZINC_FINGER_C2H2_1"/>
    <property type="match status" value="1"/>
</dbReference>
<dbReference type="Gene3D" id="3.30.160.60">
    <property type="entry name" value="Classic Zinc Finger"/>
    <property type="match status" value="1"/>
</dbReference>
<evidence type="ECO:0000313" key="2">
    <source>
        <dbReference type="EMBL" id="HGM06982.1"/>
    </source>
</evidence>
<comment type="caution">
    <text evidence="2">The sequence shown here is derived from an EMBL/GenBank/DDBJ whole genome shotgun (WGS) entry which is preliminary data.</text>
</comment>
<dbReference type="EMBL" id="DTCA01000039">
    <property type="protein sequence ID" value="HGM06982.1"/>
    <property type="molecule type" value="Genomic_DNA"/>
</dbReference>
<dbReference type="AlphaFoldDB" id="A0A7C4D1E4"/>
<accession>A0A7C4D1E4</accession>
<sequence length="85" mass="10064">MKKNELVLDSIITRFFVFDAETRLTTSVVLCLENAIDKISMRICPYCERRFKTGYQLSAHISNQHPDEIIKTIECSIEKIKKWRR</sequence>
<protein>
    <recommendedName>
        <fullName evidence="1">C2H2-type domain-containing protein</fullName>
    </recommendedName>
</protein>